<evidence type="ECO:0000313" key="2">
    <source>
        <dbReference type="EMBL" id="GBG35463.1"/>
    </source>
</evidence>
<protein>
    <submittedName>
        <fullName evidence="2">Wsv285-like protein</fullName>
    </submittedName>
</protein>
<accession>A0A401IPC1</accession>
<organism evidence="2">
    <name type="scientific">Metapenaeus ensis nimavirus</name>
    <dbReference type="NCBI Taxonomy" id="2133794"/>
    <lineage>
        <taxon>Viruses</taxon>
        <taxon>Viruses incertae sedis</taxon>
        <taxon>Naldaviricetes</taxon>
        <taxon>Nimaviridae</taxon>
    </lineage>
</organism>
<feature type="region of interest" description="Disordered" evidence="1">
    <location>
        <begin position="1003"/>
        <end position="1025"/>
    </location>
</feature>
<evidence type="ECO:0000256" key="1">
    <source>
        <dbReference type="SAM" id="MobiDB-lite"/>
    </source>
</evidence>
<reference evidence="2" key="1">
    <citation type="journal article" date="2018" name="J. Virol.">
        <title>Crustacean Genome Exploration Reveals the Evolutionary Origin of White Spot Syndrome Virus.</title>
        <authorList>
            <person name="Kawato S."/>
            <person name="Shitara A."/>
            <person name="Wang Y."/>
            <person name="Nozaki R."/>
            <person name="Kondo H."/>
            <person name="Hirono I."/>
        </authorList>
    </citation>
    <scope>NUCLEOTIDE SEQUENCE</scope>
    <source>
        <strain evidence="2">Mikawa-1</strain>
    </source>
</reference>
<proteinExistence type="predicted"/>
<feature type="compositionally biased region" description="Polar residues" evidence="1">
    <location>
        <begin position="17"/>
        <end position="28"/>
    </location>
</feature>
<comment type="caution">
    <text evidence="2">The sequence shown here is derived from an EMBL/GenBank/DDBJ whole genome shotgun (WGS) entry which is preliminary data.</text>
</comment>
<name>A0A401IPC1_9VIRU</name>
<dbReference type="EMBL" id="BFCE01000003">
    <property type="protein sequence ID" value="GBG35463.1"/>
    <property type="molecule type" value="Genomic_DNA"/>
</dbReference>
<feature type="region of interest" description="Disordered" evidence="1">
    <location>
        <begin position="1"/>
        <end position="28"/>
    </location>
</feature>
<sequence length="1025" mass="114848">MFSTSELQVASHGRGHQSPSQVRDWSNDGTQDVGALGISSSAFKDVLEILKKRSRCLFLGNSSRPPRQIITDKTTQSSLSALLALNKPNQVGNETKKFVSKYNVKTKLEAEEAAIKRVFRIMSSTQPSKDNPLGEKNVVLPADPWTAVTEEQLEYLFREGVTLDVVYGSKARQGRWLDNDHVGLSPFLLTVGLEIRILQCALLNFSWFGNRLFRLVRDLKIESSAKSSALIQDGISNNWREMTLKHEVRKEHVPQVLEFLKKNFSSVYKKIALAINFPPTYFAVDFQVIDNVIGLANNDLEHQGCECVEWRCFNNNKKFNGGENPFGFGNQQYLNILTSGLENGTEDVDDTLASSKLTEGGGVLSTAVEMDDDSWTNIMAEMDANAQSQSSSSHKTERFKSGTSIATIKDSSAVSLVALGKGEEIKALVCGMIKFIEGSITSKDEIYMCEDDDVFGEDQVENYENYKDLYKAAICSNPANVYRVLCHLFVNLIMPRLRNPMKESKSANVSMTPSVSGSSRSKLNTDYGCEGMRYGVQEFAKGKIRVSKMRICPCRQLCQERQWFDAARAVRHGGLTTPDSGERRYHNTHRSCCFNFQFFDRMTAAIRANRELNKKTDKGSKKAPSNFAANNDHLAKDQNAFDTFKKCFPSAGVHHIFCPHVLVLHRGANFNIDLKNSELRCVYEGANSEETLSCQKVDAKEALSSIIKNKLMAGADSGEEIKNRGLSLREYSRAVCQTLEDLYEITNNLCISLRNEKDNLEIVSGIRNYVKSIKPSLDILLTFVDNKELRTLYRKVSEISKTEESYGKGEVPMRPDFDLFRFLVRFFSGNYNASVATGINKRGYLCNTATITGYRFKIDGTEIKYHESVSTISQCIVYADYYSQANNAFQTSENESASLKSILTSGLRGPNSRPITAEETEAVFMALYGEEVLGEDGTDDENDHDENYENCPSEYTIPETEVEGNEAKRRATHDSIVEMEGGEPLKRIKREEVVDIVKNSTMDGSIQEGARTQEGGELAEEEFLF</sequence>